<dbReference type="RefSeq" id="WP_338193784.1">
    <property type="nucleotide sequence ID" value="NZ_AP027268.1"/>
</dbReference>
<name>A0AA48HKH8_9FLAO</name>
<dbReference type="EMBL" id="AP027268">
    <property type="protein sequence ID" value="BDW93360.1"/>
    <property type="molecule type" value="Genomic_DNA"/>
</dbReference>
<dbReference type="Proteomes" id="UP001330184">
    <property type="component" value="Chromosome"/>
</dbReference>
<dbReference type="AlphaFoldDB" id="A0AA48HKH8"/>
<gene>
    <name evidence="2" type="ORF">MACH07_21920</name>
</gene>
<keyword evidence="3" id="KW-1185">Reference proteome</keyword>
<feature type="chain" id="PRO_5041468087" description="DUF4359 domain-containing protein" evidence="1">
    <location>
        <begin position="27"/>
        <end position="115"/>
    </location>
</feature>
<keyword evidence="1" id="KW-0732">Signal</keyword>
<reference evidence="2 3" key="1">
    <citation type="submission" date="2023-01" db="EMBL/GenBank/DDBJ databases">
        <title>Complete genome sequence of Muricauda aquimarina strain IFOP_LL357.</title>
        <authorList>
            <person name="Gajardo G."/>
            <person name="Ueki S."/>
            <person name="Maruyama F."/>
        </authorList>
    </citation>
    <scope>NUCLEOTIDE SEQUENCE [LARGE SCALE GENOMIC DNA]</scope>
    <source>
        <strain evidence="2 3">IFOP_LL357</strain>
    </source>
</reference>
<accession>A0AA48HKH8</accession>
<evidence type="ECO:0000256" key="1">
    <source>
        <dbReference type="SAM" id="SignalP"/>
    </source>
</evidence>
<evidence type="ECO:0008006" key="4">
    <source>
        <dbReference type="Google" id="ProtNLM"/>
    </source>
</evidence>
<protein>
    <recommendedName>
        <fullName evidence="4">DUF4359 domain-containing protein</fullName>
    </recommendedName>
</protein>
<organism evidence="2 3">
    <name type="scientific">Flagellimonas marinaquae</name>
    <dbReference type="NCBI Taxonomy" id="254955"/>
    <lineage>
        <taxon>Bacteria</taxon>
        <taxon>Pseudomonadati</taxon>
        <taxon>Bacteroidota</taxon>
        <taxon>Flavobacteriia</taxon>
        <taxon>Flavobacteriales</taxon>
        <taxon>Flavobacteriaceae</taxon>
        <taxon>Flagellimonas</taxon>
    </lineage>
</organism>
<proteinExistence type="predicted"/>
<evidence type="ECO:0000313" key="2">
    <source>
        <dbReference type="EMBL" id="BDW93360.1"/>
    </source>
</evidence>
<sequence length="115" mass="12712">MNTKTITILAIIALLLTAFITNPSQQKHSDVVLNQIVKQVEGDDGIGESIASGAVLGIAKMLLSQEVEVKNFYLFSISYIHSDSRNKTINAGLGLFGQVFPIARKEDWEEFEKKD</sequence>
<feature type="signal peptide" evidence="1">
    <location>
        <begin position="1"/>
        <end position="26"/>
    </location>
</feature>
<evidence type="ECO:0000313" key="3">
    <source>
        <dbReference type="Proteomes" id="UP001330184"/>
    </source>
</evidence>